<dbReference type="EMBL" id="GL732531">
    <property type="protein sequence ID" value="EFX85764.1"/>
    <property type="molecule type" value="Genomic_DNA"/>
</dbReference>
<dbReference type="OrthoDB" id="10392047at2759"/>
<proteinExistence type="predicted"/>
<keyword evidence="3" id="KW-1185">Reference proteome</keyword>
<evidence type="ECO:0000313" key="3">
    <source>
        <dbReference type="Proteomes" id="UP000000305"/>
    </source>
</evidence>
<dbReference type="InParanoid" id="E9G3F1"/>
<dbReference type="Proteomes" id="UP000000305">
    <property type="component" value="Unassembled WGS sequence"/>
</dbReference>
<sequence>MSLSESNDPAVDNQNSQIRSHLRGIHSLMIVCFLLSILPTAFSIVLALLVPKSPATLPVFNALNWLSQGFNPVGWFTFIVSLVPLGISHNHSKTPIPDPFLLYNMVLTQSSQTDSFQDMQKKLRAIKGYITLKIYFMFPPNLYQAFFGKTYQQLLSEMNSLAATLSIADVGSHELMIDLGTARLAGWGPQKEFAHQCETFGIKITFLYETVMQLAIPIAKWLLVVSLITSVTDLSEAENLLTAIPLYRILSLWLTVVFFYVGRSLTDIYGQEKYFFKITEKKVSVKEFYEKKNQELDLHLANLANCLIFY</sequence>
<evidence type="ECO:0000313" key="2">
    <source>
        <dbReference type="EMBL" id="EFX85764.1"/>
    </source>
</evidence>
<protein>
    <submittedName>
        <fullName evidence="2">Uncharacterized protein</fullName>
    </submittedName>
</protein>
<feature type="transmembrane region" description="Helical" evidence="1">
    <location>
        <begin position="240"/>
        <end position="261"/>
    </location>
</feature>
<organism evidence="2 3">
    <name type="scientific">Daphnia pulex</name>
    <name type="common">Water flea</name>
    <dbReference type="NCBI Taxonomy" id="6669"/>
    <lineage>
        <taxon>Eukaryota</taxon>
        <taxon>Metazoa</taxon>
        <taxon>Ecdysozoa</taxon>
        <taxon>Arthropoda</taxon>
        <taxon>Crustacea</taxon>
        <taxon>Branchiopoda</taxon>
        <taxon>Diplostraca</taxon>
        <taxon>Cladocera</taxon>
        <taxon>Anomopoda</taxon>
        <taxon>Daphniidae</taxon>
        <taxon>Daphnia</taxon>
    </lineage>
</organism>
<dbReference type="HOGENOM" id="CLU_897932_0_0_1"/>
<keyword evidence="1" id="KW-1133">Transmembrane helix</keyword>
<dbReference type="AlphaFoldDB" id="E9G3F1"/>
<keyword evidence="1" id="KW-0812">Transmembrane</keyword>
<keyword evidence="1" id="KW-0472">Membrane</keyword>
<reference evidence="2 3" key="1">
    <citation type="journal article" date="2011" name="Science">
        <title>The ecoresponsive genome of Daphnia pulex.</title>
        <authorList>
            <person name="Colbourne J.K."/>
            <person name="Pfrender M.E."/>
            <person name="Gilbert D."/>
            <person name="Thomas W.K."/>
            <person name="Tucker A."/>
            <person name="Oakley T.H."/>
            <person name="Tokishita S."/>
            <person name="Aerts A."/>
            <person name="Arnold G.J."/>
            <person name="Basu M.K."/>
            <person name="Bauer D.J."/>
            <person name="Caceres C.E."/>
            <person name="Carmel L."/>
            <person name="Casola C."/>
            <person name="Choi J.H."/>
            <person name="Detter J.C."/>
            <person name="Dong Q."/>
            <person name="Dusheyko S."/>
            <person name="Eads B.D."/>
            <person name="Frohlich T."/>
            <person name="Geiler-Samerotte K.A."/>
            <person name="Gerlach D."/>
            <person name="Hatcher P."/>
            <person name="Jogdeo S."/>
            <person name="Krijgsveld J."/>
            <person name="Kriventseva E.V."/>
            <person name="Kultz D."/>
            <person name="Laforsch C."/>
            <person name="Lindquist E."/>
            <person name="Lopez J."/>
            <person name="Manak J.R."/>
            <person name="Muller J."/>
            <person name="Pangilinan J."/>
            <person name="Patwardhan R.P."/>
            <person name="Pitluck S."/>
            <person name="Pritham E.J."/>
            <person name="Rechtsteiner A."/>
            <person name="Rho M."/>
            <person name="Rogozin I.B."/>
            <person name="Sakarya O."/>
            <person name="Salamov A."/>
            <person name="Schaack S."/>
            <person name="Shapiro H."/>
            <person name="Shiga Y."/>
            <person name="Skalitzky C."/>
            <person name="Smith Z."/>
            <person name="Souvorov A."/>
            <person name="Sung W."/>
            <person name="Tang Z."/>
            <person name="Tsuchiya D."/>
            <person name="Tu H."/>
            <person name="Vos H."/>
            <person name="Wang M."/>
            <person name="Wolf Y.I."/>
            <person name="Yamagata H."/>
            <person name="Yamada T."/>
            <person name="Ye Y."/>
            <person name="Shaw J.R."/>
            <person name="Andrews J."/>
            <person name="Crease T.J."/>
            <person name="Tang H."/>
            <person name="Lucas S.M."/>
            <person name="Robertson H.M."/>
            <person name="Bork P."/>
            <person name="Koonin E.V."/>
            <person name="Zdobnov E.M."/>
            <person name="Grigoriev I.V."/>
            <person name="Lynch M."/>
            <person name="Boore J.L."/>
        </authorList>
    </citation>
    <scope>NUCLEOTIDE SEQUENCE [LARGE SCALE GENOMIC DNA]</scope>
</reference>
<gene>
    <name evidence="2" type="ORF">DAPPUDRAFT_313541</name>
</gene>
<feature type="transmembrane region" description="Helical" evidence="1">
    <location>
        <begin position="28"/>
        <end position="50"/>
    </location>
</feature>
<accession>E9G3F1</accession>
<feature type="transmembrane region" description="Helical" evidence="1">
    <location>
        <begin position="206"/>
        <end position="228"/>
    </location>
</feature>
<evidence type="ECO:0000256" key="1">
    <source>
        <dbReference type="SAM" id="Phobius"/>
    </source>
</evidence>
<name>E9G3F1_DAPPU</name>
<feature type="transmembrane region" description="Helical" evidence="1">
    <location>
        <begin position="70"/>
        <end position="87"/>
    </location>
</feature>
<dbReference type="KEGG" id="dpx:DAPPUDRAFT_313541"/>